<sequence length="475" mass="53143">MAASIQVSVKASNVCLSCRVRKQKCDRALPKCSRCAAKLKHCDYTVHTNLSCHAYNDQPVEALIQRRPSGYDLSWRSSAGLLQAVYEIQQSSFINLVYRILDLTGVTVPHLIQDYFVKIHPWFPVLGRNLLQESCSTLSIGSKPSSLLRLLAILLVTRHPCGPEEHPTTSVLYTTLKQLVVTSRPVADSCCDLLQCNLLIALYEYGQGLTNEAFLTLGSSVALQKLASSFMRQIRSSEAYIPDISHYENIILILDRTISWSGLDHPTPLNCYPQESTDEGFQFDLPSLNRTLSMSLDDTLKRLQLTCQVALTTGQAFQYLYEVKDGNNLSTELDVHVRRVENMVAALMREKQSHSWMFCDGIAMGLSCLLALHQTVVKQANAPLGSQEHLALRSSQRMAWEICKVSMEMINPSSVSQLSFVGMCYVFRAAVVLSDSLGLDVVVEDLEELLPTLRCFSERWAVGVEYLRHIELSGK</sequence>
<dbReference type="SMART" id="SM00066">
    <property type="entry name" value="GAL4"/>
    <property type="match status" value="1"/>
</dbReference>
<dbReference type="PROSITE" id="PS00463">
    <property type="entry name" value="ZN2_CY6_FUNGAL_1"/>
    <property type="match status" value="1"/>
</dbReference>
<evidence type="ECO:0000313" key="8">
    <source>
        <dbReference type="Proteomes" id="UP000720189"/>
    </source>
</evidence>
<comment type="caution">
    <text evidence="7">The sequence shown here is derived from an EMBL/GenBank/DDBJ whole genome shotgun (WGS) entry which is preliminary data.</text>
</comment>
<dbReference type="InterPro" id="IPR036864">
    <property type="entry name" value="Zn2-C6_fun-type_DNA-bd_sf"/>
</dbReference>
<keyword evidence="8" id="KW-1185">Reference proteome</keyword>
<dbReference type="AlphaFoldDB" id="A0A9P9GJ93"/>
<reference evidence="7" key="1">
    <citation type="journal article" date="2021" name="Nat. Commun.">
        <title>Genetic determinants of endophytism in the Arabidopsis root mycobiome.</title>
        <authorList>
            <person name="Mesny F."/>
            <person name="Miyauchi S."/>
            <person name="Thiergart T."/>
            <person name="Pickel B."/>
            <person name="Atanasova L."/>
            <person name="Karlsson M."/>
            <person name="Huettel B."/>
            <person name="Barry K.W."/>
            <person name="Haridas S."/>
            <person name="Chen C."/>
            <person name="Bauer D."/>
            <person name="Andreopoulos W."/>
            <person name="Pangilinan J."/>
            <person name="LaButti K."/>
            <person name="Riley R."/>
            <person name="Lipzen A."/>
            <person name="Clum A."/>
            <person name="Drula E."/>
            <person name="Henrissat B."/>
            <person name="Kohler A."/>
            <person name="Grigoriev I.V."/>
            <person name="Martin F.M."/>
            <person name="Hacquard S."/>
        </authorList>
    </citation>
    <scope>NUCLEOTIDE SEQUENCE</scope>
    <source>
        <strain evidence="7">MPI-CAGE-AT-0023</strain>
    </source>
</reference>
<dbReference type="GO" id="GO:0008270">
    <property type="term" value="F:zinc ion binding"/>
    <property type="evidence" value="ECO:0007669"/>
    <property type="project" value="InterPro"/>
</dbReference>
<dbReference type="GO" id="GO:0000981">
    <property type="term" value="F:DNA-binding transcription factor activity, RNA polymerase II-specific"/>
    <property type="evidence" value="ECO:0007669"/>
    <property type="project" value="InterPro"/>
</dbReference>
<dbReference type="InterPro" id="IPR001138">
    <property type="entry name" value="Zn2Cys6_DnaBD"/>
</dbReference>
<dbReference type="PROSITE" id="PS50048">
    <property type="entry name" value="ZN2_CY6_FUNGAL_2"/>
    <property type="match status" value="1"/>
</dbReference>
<feature type="domain" description="Zn(2)-C6 fungal-type" evidence="6">
    <location>
        <begin position="14"/>
        <end position="44"/>
    </location>
</feature>
<evidence type="ECO:0000259" key="6">
    <source>
        <dbReference type="PROSITE" id="PS50048"/>
    </source>
</evidence>
<dbReference type="OrthoDB" id="39175at2759"/>
<protein>
    <recommendedName>
        <fullName evidence="6">Zn(2)-C6 fungal-type domain-containing protein</fullName>
    </recommendedName>
</protein>
<dbReference type="Pfam" id="PF00172">
    <property type="entry name" value="Zn_clus"/>
    <property type="match status" value="1"/>
</dbReference>
<evidence type="ECO:0000256" key="3">
    <source>
        <dbReference type="ARBA" id="ARBA00023015"/>
    </source>
</evidence>
<dbReference type="GO" id="GO:0005634">
    <property type="term" value="C:nucleus"/>
    <property type="evidence" value="ECO:0007669"/>
    <property type="project" value="UniProtKB-SubCell"/>
</dbReference>
<organism evidence="7 8">
    <name type="scientific">Fusarium redolens</name>
    <dbReference type="NCBI Taxonomy" id="48865"/>
    <lineage>
        <taxon>Eukaryota</taxon>
        <taxon>Fungi</taxon>
        <taxon>Dikarya</taxon>
        <taxon>Ascomycota</taxon>
        <taxon>Pezizomycotina</taxon>
        <taxon>Sordariomycetes</taxon>
        <taxon>Hypocreomycetidae</taxon>
        <taxon>Hypocreales</taxon>
        <taxon>Nectriaceae</taxon>
        <taxon>Fusarium</taxon>
        <taxon>Fusarium redolens species complex</taxon>
    </lineage>
</organism>
<dbReference type="PANTHER" id="PTHR47338">
    <property type="entry name" value="ZN(II)2CYS6 TRANSCRIPTION FACTOR (EUROFUNG)-RELATED"/>
    <property type="match status" value="1"/>
</dbReference>
<dbReference type="RefSeq" id="XP_046045695.1">
    <property type="nucleotide sequence ID" value="XM_046193507.1"/>
</dbReference>
<keyword evidence="5" id="KW-0539">Nucleus</keyword>
<comment type="subcellular location">
    <subcellularLocation>
        <location evidence="1">Nucleus</location>
    </subcellularLocation>
</comment>
<evidence type="ECO:0000256" key="4">
    <source>
        <dbReference type="ARBA" id="ARBA00023163"/>
    </source>
</evidence>
<accession>A0A9P9GJ93</accession>
<dbReference type="GeneID" id="70223461"/>
<dbReference type="SUPFAM" id="SSF57701">
    <property type="entry name" value="Zn2/Cys6 DNA-binding domain"/>
    <property type="match status" value="1"/>
</dbReference>
<gene>
    <name evidence="7" type="ORF">BKA55DRAFT_576731</name>
</gene>
<keyword evidence="2" id="KW-0479">Metal-binding</keyword>
<dbReference type="CDD" id="cd12148">
    <property type="entry name" value="fungal_TF_MHR"/>
    <property type="match status" value="1"/>
</dbReference>
<dbReference type="InterPro" id="IPR050815">
    <property type="entry name" value="TF_fung"/>
</dbReference>
<keyword evidence="4" id="KW-0804">Transcription</keyword>
<dbReference type="CDD" id="cd00067">
    <property type="entry name" value="GAL4"/>
    <property type="match status" value="1"/>
</dbReference>
<keyword evidence="3" id="KW-0805">Transcription regulation</keyword>
<dbReference type="Proteomes" id="UP000720189">
    <property type="component" value="Unassembled WGS sequence"/>
</dbReference>
<dbReference type="EMBL" id="JAGMUX010000014">
    <property type="protein sequence ID" value="KAH7239901.1"/>
    <property type="molecule type" value="Genomic_DNA"/>
</dbReference>
<dbReference type="Gene3D" id="4.10.240.10">
    <property type="entry name" value="Zn(2)-C6 fungal-type DNA-binding domain"/>
    <property type="match status" value="1"/>
</dbReference>
<dbReference type="PANTHER" id="PTHR47338:SF20">
    <property type="entry name" value="ZN(II)2CYS6 TRANSCRIPTION FACTOR (EUROFUNG)"/>
    <property type="match status" value="1"/>
</dbReference>
<name>A0A9P9GJ93_FUSRE</name>
<evidence type="ECO:0000313" key="7">
    <source>
        <dbReference type="EMBL" id="KAH7239901.1"/>
    </source>
</evidence>
<evidence type="ECO:0000256" key="1">
    <source>
        <dbReference type="ARBA" id="ARBA00004123"/>
    </source>
</evidence>
<evidence type="ECO:0000256" key="2">
    <source>
        <dbReference type="ARBA" id="ARBA00022723"/>
    </source>
</evidence>
<evidence type="ECO:0000256" key="5">
    <source>
        <dbReference type="ARBA" id="ARBA00023242"/>
    </source>
</evidence>
<proteinExistence type="predicted"/>